<evidence type="ECO:0000313" key="7">
    <source>
        <dbReference type="EMBL" id="KFC09454.1"/>
    </source>
</evidence>
<evidence type="ECO:0000256" key="4">
    <source>
        <dbReference type="ARBA" id="ARBA00023136"/>
    </source>
</evidence>
<sequence>MCKDFLKGRLYEVNTVNDPMWVETMIITASFLAIMMTLVMSVLWLERYEG</sequence>
<name>A0A085AGV9_9ENTR</name>
<dbReference type="GO" id="GO:0016020">
    <property type="term" value="C:membrane"/>
    <property type="evidence" value="ECO:0007669"/>
    <property type="project" value="UniProtKB-SubCell"/>
</dbReference>
<dbReference type="EMBL" id="JMTB01000039">
    <property type="protein sequence ID" value="KFC09454.1"/>
    <property type="molecule type" value="Genomic_DNA"/>
</dbReference>
<organism evidence="7 8">
    <name type="scientific">Trabulsiella guamensis ATCC 49490</name>
    <dbReference type="NCBI Taxonomy" id="1005994"/>
    <lineage>
        <taxon>Bacteria</taxon>
        <taxon>Pseudomonadati</taxon>
        <taxon>Pseudomonadota</taxon>
        <taxon>Gammaproteobacteria</taxon>
        <taxon>Enterobacterales</taxon>
        <taxon>Enterobacteriaceae</taxon>
        <taxon>Trabulsiella</taxon>
    </lineage>
</organism>
<evidence type="ECO:0000256" key="5">
    <source>
        <dbReference type="ARBA" id="ARBA00035689"/>
    </source>
</evidence>
<comment type="caution">
    <text evidence="7">The sequence shown here is derived from an EMBL/GenBank/DDBJ whole genome shotgun (WGS) entry which is preliminary data.</text>
</comment>
<dbReference type="NCBIfam" id="NF041475">
    <property type="entry name" value="membrane_YoaI"/>
    <property type="match status" value="1"/>
</dbReference>
<dbReference type="AlphaFoldDB" id="A0A085AGV9"/>
<keyword evidence="2 6" id="KW-0812">Transmembrane</keyword>
<comment type="subcellular location">
    <subcellularLocation>
        <location evidence="1">Membrane</location>
        <topology evidence="1">Single-pass membrane protein</topology>
    </subcellularLocation>
</comment>
<evidence type="ECO:0000313" key="8">
    <source>
        <dbReference type="Proteomes" id="UP000028630"/>
    </source>
</evidence>
<evidence type="ECO:0000256" key="3">
    <source>
        <dbReference type="ARBA" id="ARBA00022989"/>
    </source>
</evidence>
<dbReference type="Proteomes" id="UP000028630">
    <property type="component" value="Unassembled WGS sequence"/>
</dbReference>
<evidence type="ECO:0000256" key="6">
    <source>
        <dbReference type="SAM" id="Phobius"/>
    </source>
</evidence>
<dbReference type="InterPro" id="IPR048191">
    <property type="entry name" value="YoaI-like"/>
</dbReference>
<evidence type="ECO:0000256" key="1">
    <source>
        <dbReference type="ARBA" id="ARBA00004167"/>
    </source>
</evidence>
<reference evidence="8" key="1">
    <citation type="submission" date="2014-05" db="EMBL/GenBank/DDBJ databases">
        <title>ATOL: Assembling a taxonomically balanced genome-scale reconstruction of the evolutionary history of the Enterobacteriaceae.</title>
        <authorList>
            <person name="Plunkett G. III"/>
            <person name="Neeno-Eckwall E.C."/>
            <person name="Glasner J.D."/>
            <person name="Perna N.T."/>
        </authorList>
    </citation>
    <scope>NUCLEOTIDE SEQUENCE [LARGE SCALE GENOMIC DNA]</scope>
    <source>
        <strain evidence="8">ATCC 49490</strain>
    </source>
</reference>
<proteinExistence type="predicted"/>
<evidence type="ECO:0000256" key="2">
    <source>
        <dbReference type="ARBA" id="ARBA00022692"/>
    </source>
</evidence>
<keyword evidence="8" id="KW-1185">Reference proteome</keyword>
<gene>
    <name evidence="7" type="ORF">GTGU_00832</name>
</gene>
<accession>A0A085AGV9</accession>
<keyword evidence="3 6" id="KW-1133">Transmembrane helix</keyword>
<feature type="transmembrane region" description="Helical" evidence="6">
    <location>
        <begin position="20"/>
        <end position="45"/>
    </location>
</feature>
<keyword evidence="4 6" id="KW-0472">Membrane</keyword>
<protein>
    <recommendedName>
        <fullName evidence="5">Uncharacterized protein YoaI</fullName>
    </recommendedName>
</protein>